<sequence>MKKIVPHLRIKNCKEAIEFYQQVFGGNIKNTQLADGIEMFKGHEGKYIHAELHINENSILYMADVFSEETVQGTDMLLGPDLDSEEEISNIYNKLAEDGEVKMELQDTFWGAKHAIVKDRNGISWELNYTKPSS</sequence>
<reference evidence="2 3" key="1">
    <citation type="journal article" date="2019" name="Int. J. Syst. Evol. Microbiol.">
        <title>The Global Catalogue of Microorganisms (GCM) 10K type strain sequencing project: providing services to taxonomists for standard genome sequencing and annotation.</title>
        <authorList>
            <consortium name="The Broad Institute Genomics Platform"/>
            <consortium name="The Broad Institute Genome Sequencing Center for Infectious Disease"/>
            <person name="Wu L."/>
            <person name="Ma J."/>
        </authorList>
    </citation>
    <scope>NUCLEOTIDE SEQUENCE [LARGE SCALE GENOMIC DNA]</scope>
    <source>
        <strain evidence="2 3">JCM 15395</strain>
    </source>
</reference>
<dbReference type="InterPro" id="IPR004360">
    <property type="entry name" value="Glyas_Fos-R_dOase_dom"/>
</dbReference>
<dbReference type="EMBL" id="BAAADS010000015">
    <property type="protein sequence ID" value="GAA0603782.1"/>
    <property type="molecule type" value="Genomic_DNA"/>
</dbReference>
<comment type="caution">
    <text evidence="2">The sequence shown here is derived from an EMBL/GenBank/DDBJ whole genome shotgun (WGS) entry which is preliminary data.</text>
</comment>
<protein>
    <submittedName>
        <fullName evidence="2">VOC family protein</fullName>
    </submittedName>
</protein>
<dbReference type="SUPFAM" id="SSF54593">
    <property type="entry name" value="Glyoxalase/Bleomycin resistance protein/Dihydroxybiphenyl dioxygenase"/>
    <property type="match status" value="1"/>
</dbReference>
<organism evidence="2 3">
    <name type="scientific">Virgibacillus siamensis</name>
    <dbReference type="NCBI Taxonomy" id="480071"/>
    <lineage>
        <taxon>Bacteria</taxon>
        <taxon>Bacillati</taxon>
        <taxon>Bacillota</taxon>
        <taxon>Bacilli</taxon>
        <taxon>Bacillales</taxon>
        <taxon>Bacillaceae</taxon>
        <taxon>Virgibacillus</taxon>
    </lineage>
</organism>
<keyword evidence="3" id="KW-1185">Reference proteome</keyword>
<proteinExistence type="predicted"/>
<dbReference type="Gene3D" id="3.10.180.10">
    <property type="entry name" value="2,3-Dihydroxybiphenyl 1,2-Dioxygenase, domain 1"/>
    <property type="match status" value="1"/>
</dbReference>
<accession>A0ABN1G4H4</accession>
<dbReference type="PANTHER" id="PTHR33990">
    <property type="entry name" value="PROTEIN YJDN-RELATED"/>
    <property type="match status" value="1"/>
</dbReference>
<dbReference type="RefSeq" id="WP_343812818.1">
    <property type="nucleotide sequence ID" value="NZ_BAAADS010000015.1"/>
</dbReference>
<dbReference type="InterPro" id="IPR028973">
    <property type="entry name" value="PhnB-like"/>
</dbReference>
<gene>
    <name evidence="2" type="ORF">GCM10009001_21060</name>
</gene>
<dbReference type="Proteomes" id="UP001500866">
    <property type="component" value="Unassembled WGS sequence"/>
</dbReference>
<dbReference type="CDD" id="cd06588">
    <property type="entry name" value="PhnB_like"/>
    <property type="match status" value="1"/>
</dbReference>
<evidence type="ECO:0000259" key="1">
    <source>
        <dbReference type="Pfam" id="PF00903"/>
    </source>
</evidence>
<dbReference type="PANTHER" id="PTHR33990:SF1">
    <property type="entry name" value="PROTEIN YJDN"/>
    <property type="match status" value="1"/>
</dbReference>
<feature type="domain" description="Glyoxalase/fosfomycin resistance/dioxygenase" evidence="1">
    <location>
        <begin position="8"/>
        <end position="127"/>
    </location>
</feature>
<evidence type="ECO:0000313" key="3">
    <source>
        <dbReference type="Proteomes" id="UP001500866"/>
    </source>
</evidence>
<evidence type="ECO:0000313" key="2">
    <source>
        <dbReference type="EMBL" id="GAA0603782.1"/>
    </source>
</evidence>
<dbReference type="Pfam" id="PF00903">
    <property type="entry name" value="Glyoxalase"/>
    <property type="match status" value="1"/>
</dbReference>
<dbReference type="InterPro" id="IPR029068">
    <property type="entry name" value="Glyas_Bleomycin-R_OHBP_Dase"/>
</dbReference>
<name>A0ABN1G4H4_9BACI</name>